<keyword evidence="1" id="KW-0812">Transmembrane</keyword>
<keyword evidence="1" id="KW-1133">Transmembrane helix</keyword>
<evidence type="ECO:0000313" key="3">
    <source>
        <dbReference type="EMBL" id="CAB4691121.1"/>
    </source>
</evidence>
<proteinExistence type="predicted"/>
<keyword evidence="1" id="KW-0472">Membrane</keyword>
<dbReference type="AlphaFoldDB" id="A0A6J6NWB5"/>
<dbReference type="EMBL" id="CAEZXN010000006">
    <property type="protein sequence ID" value="CAB4689225.1"/>
    <property type="molecule type" value="Genomic_DNA"/>
</dbReference>
<feature type="transmembrane region" description="Helical" evidence="1">
    <location>
        <begin position="6"/>
        <end position="29"/>
    </location>
</feature>
<sequence length="188" mass="20032">MNKKLTYIFSAAALVAIAGVAATALLFWLPGGHLREKLEVIDATGTTDGSGQYQNGTFYLEVQQGCYSIDAGASQSIAVSAVGKIKTFFEVDCAQPHHLEVIYTGDITPSKGSTATSDDVGAVCYAAYQQIYGKMPPTKLGETGSYYLAWFFPDPGSEFDKYPNRGVCAVTKPDATGKNYTIINGNVA</sequence>
<organism evidence="3">
    <name type="scientific">freshwater metagenome</name>
    <dbReference type="NCBI Taxonomy" id="449393"/>
    <lineage>
        <taxon>unclassified sequences</taxon>
        <taxon>metagenomes</taxon>
        <taxon>ecological metagenomes</taxon>
    </lineage>
</organism>
<reference evidence="3" key="1">
    <citation type="submission" date="2020-05" db="EMBL/GenBank/DDBJ databases">
        <authorList>
            <person name="Chiriac C."/>
            <person name="Salcher M."/>
            <person name="Ghai R."/>
            <person name="Kavagutti S V."/>
        </authorList>
    </citation>
    <scope>NUCLEOTIDE SEQUENCE</scope>
</reference>
<evidence type="ECO:0000313" key="5">
    <source>
        <dbReference type="EMBL" id="CAB5077277.1"/>
    </source>
</evidence>
<dbReference type="EMBL" id="CAEZXB010000073">
    <property type="protein sequence ID" value="CAB4691121.1"/>
    <property type="molecule type" value="Genomic_DNA"/>
</dbReference>
<protein>
    <submittedName>
        <fullName evidence="3">Unannotated protein</fullName>
    </submittedName>
</protein>
<evidence type="ECO:0000313" key="2">
    <source>
        <dbReference type="EMBL" id="CAB4689225.1"/>
    </source>
</evidence>
<name>A0A6J6NWB5_9ZZZZ</name>
<evidence type="ECO:0000256" key="1">
    <source>
        <dbReference type="SAM" id="Phobius"/>
    </source>
</evidence>
<evidence type="ECO:0000313" key="4">
    <source>
        <dbReference type="EMBL" id="CAB4845334.1"/>
    </source>
</evidence>
<dbReference type="EMBL" id="CAFBRC010000090">
    <property type="protein sequence ID" value="CAB5077277.1"/>
    <property type="molecule type" value="Genomic_DNA"/>
</dbReference>
<gene>
    <name evidence="3" type="ORF">UFOPK2342_01773</name>
    <name evidence="2" type="ORF">UFOPK2423_00453</name>
    <name evidence="4" type="ORF">UFOPK3266_01547</name>
    <name evidence="5" type="ORF">UFOPK4367_01189</name>
</gene>
<accession>A0A6J6NWB5</accession>
<dbReference type="EMBL" id="CAFBAA010000056">
    <property type="protein sequence ID" value="CAB4845334.1"/>
    <property type="molecule type" value="Genomic_DNA"/>
</dbReference>